<dbReference type="Proteomes" id="UP000726737">
    <property type="component" value="Unassembled WGS sequence"/>
</dbReference>
<sequence>MPSLDMVPKITSGENEPFVLREVTLDDILYLIRMSAPDKLHRDGAELGLLFEAAYWRFTTYDVYVTKQSIYDASRQTRIIVDAKSGKDVDVTVSSLLGLWQWDVFALEEGASFLDAVFPVLRAMVKMAKGRYDCDPDSDNAHSIINHLINGLGPHHPVSQILKPLLEPEMFDRLYTRIPSYPCFITKVVPVLDGRLAKSAMAGATGALWQDFFRKVEGSSSRGLKIKLERGKIVAADDWVPLTPQEKVLEVRKRINGELPTMKEKEYSARFAPLSFTRLLTGEIDVDQMLEQYDENFVQDLESKLLFGILFPKVQHHFASLWW</sequence>
<reference evidence="1" key="1">
    <citation type="journal article" date="2020" name="Fungal Divers.">
        <title>Resolving the Mortierellaceae phylogeny through synthesis of multi-gene phylogenetics and phylogenomics.</title>
        <authorList>
            <person name="Vandepol N."/>
            <person name="Liber J."/>
            <person name="Desiro A."/>
            <person name="Na H."/>
            <person name="Kennedy M."/>
            <person name="Barry K."/>
            <person name="Grigoriev I.V."/>
            <person name="Miller A.N."/>
            <person name="O'Donnell K."/>
            <person name="Stajich J.E."/>
            <person name="Bonito G."/>
        </authorList>
    </citation>
    <scope>NUCLEOTIDE SEQUENCE</scope>
    <source>
        <strain evidence="1">KOD948</strain>
    </source>
</reference>
<keyword evidence="2" id="KW-1185">Reference proteome</keyword>
<gene>
    <name evidence="1" type="ORF">BG011_007946</name>
</gene>
<evidence type="ECO:0000313" key="1">
    <source>
        <dbReference type="EMBL" id="KAG0250967.1"/>
    </source>
</evidence>
<evidence type="ECO:0000313" key="2">
    <source>
        <dbReference type="Proteomes" id="UP000726737"/>
    </source>
</evidence>
<dbReference type="EMBL" id="JAAAJA010000630">
    <property type="protein sequence ID" value="KAG0250967.1"/>
    <property type="molecule type" value="Genomic_DNA"/>
</dbReference>
<proteinExistence type="predicted"/>
<organism evidence="1 2">
    <name type="scientific">Mortierella polycephala</name>
    <dbReference type="NCBI Taxonomy" id="41804"/>
    <lineage>
        <taxon>Eukaryota</taxon>
        <taxon>Fungi</taxon>
        <taxon>Fungi incertae sedis</taxon>
        <taxon>Mucoromycota</taxon>
        <taxon>Mortierellomycotina</taxon>
        <taxon>Mortierellomycetes</taxon>
        <taxon>Mortierellales</taxon>
        <taxon>Mortierellaceae</taxon>
        <taxon>Mortierella</taxon>
    </lineage>
</organism>
<dbReference type="AlphaFoldDB" id="A0A9P6PS43"/>
<accession>A0A9P6PS43</accession>
<comment type="caution">
    <text evidence="1">The sequence shown here is derived from an EMBL/GenBank/DDBJ whole genome shotgun (WGS) entry which is preliminary data.</text>
</comment>
<protein>
    <submittedName>
        <fullName evidence="1">Uncharacterized protein</fullName>
    </submittedName>
</protein>
<dbReference type="OrthoDB" id="2321175at2759"/>
<name>A0A9P6PS43_9FUNG</name>